<dbReference type="SUPFAM" id="SSF52833">
    <property type="entry name" value="Thioredoxin-like"/>
    <property type="match status" value="1"/>
</dbReference>
<organism evidence="5 6">
    <name type="scientific">Jatrophihabitans lederbergiae</name>
    <dbReference type="NCBI Taxonomy" id="3075547"/>
    <lineage>
        <taxon>Bacteria</taxon>
        <taxon>Bacillati</taxon>
        <taxon>Actinomycetota</taxon>
        <taxon>Actinomycetes</taxon>
        <taxon>Jatrophihabitantales</taxon>
        <taxon>Jatrophihabitantaceae</taxon>
        <taxon>Jatrophihabitans</taxon>
    </lineage>
</organism>
<proteinExistence type="inferred from homology"/>
<sequence length="165" mass="18086">MTEVPGLTGLEVGTEAPDFSLKDQNNEVHTLSSFRGSKAVLLVFYPWAFTNICTGELAQLREKIDQFSNDAVQVLSLSIDSSFAHKIFAQRDHLNFPLLADFWPHGQVAQAYGVFNSDAGVANRGTFLVDKDGVIRFAEVNEIGVGRDPQRWLDAIAELTTGVAS</sequence>
<dbReference type="Gene3D" id="3.40.30.10">
    <property type="entry name" value="Glutaredoxin"/>
    <property type="match status" value="1"/>
</dbReference>
<dbReference type="RefSeq" id="WP_311425450.1">
    <property type="nucleotide sequence ID" value="NZ_JAVREH010000086.1"/>
</dbReference>
<dbReference type="EMBL" id="JAVREH010000086">
    <property type="protein sequence ID" value="MDT0264310.1"/>
    <property type="molecule type" value="Genomic_DNA"/>
</dbReference>
<dbReference type="InterPro" id="IPR000866">
    <property type="entry name" value="AhpC/TSA"/>
</dbReference>
<dbReference type="Proteomes" id="UP001183176">
    <property type="component" value="Unassembled WGS sequence"/>
</dbReference>
<dbReference type="Pfam" id="PF00578">
    <property type="entry name" value="AhpC-TSA"/>
    <property type="match status" value="1"/>
</dbReference>
<dbReference type="PANTHER" id="PTHR10681">
    <property type="entry name" value="THIOREDOXIN PEROXIDASE"/>
    <property type="match status" value="1"/>
</dbReference>
<keyword evidence="6" id="KW-1185">Reference proteome</keyword>
<comment type="similarity">
    <text evidence="1">Belongs to the peroxiredoxin family. AhpC/Prx1 subfamily.</text>
</comment>
<dbReference type="InterPro" id="IPR013766">
    <property type="entry name" value="Thioredoxin_domain"/>
</dbReference>
<evidence type="ECO:0000256" key="2">
    <source>
        <dbReference type="ARBA" id="ARBA00023002"/>
    </source>
</evidence>
<evidence type="ECO:0000256" key="3">
    <source>
        <dbReference type="ARBA" id="ARBA00037420"/>
    </source>
</evidence>
<dbReference type="PIRSF" id="PIRSF000239">
    <property type="entry name" value="AHPC"/>
    <property type="match status" value="1"/>
</dbReference>
<comment type="caution">
    <text evidence="5">The sequence shown here is derived from an EMBL/GenBank/DDBJ whole genome shotgun (WGS) entry which is preliminary data.</text>
</comment>
<gene>
    <name evidence="5" type="ORF">RM423_23380</name>
</gene>
<evidence type="ECO:0000256" key="1">
    <source>
        <dbReference type="ARBA" id="ARBA00009796"/>
    </source>
</evidence>
<comment type="function">
    <text evidence="3">Thiol-specific peroxidase that catalyzes the reduction of hydrogen peroxide and organic hydroperoxides to water and alcohols, respectively. Plays a role in cell protection against oxidative stress by detoxifying peroxides.</text>
</comment>
<name>A0ABU2JH40_9ACTN</name>
<dbReference type="CDD" id="cd03018">
    <property type="entry name" value="PRX_AhpE_like"/>
    <property type="match status" value="1"/>
</dbReference>
<accession>A0ABU2JH40</accession>
<dbReference type="InterPro" id="IPR036249">
    <property type="entry name" value="Thioredoxin-like_sf"/>
</dbReference>
<evidence type="ECO:0000259" key="4">
    <source>
        <dbReference type="PROSITE" id="PS51352"/>
    </source>
</evidence>
<reference evidence="6" key="1">
    <citation type="submission" date="2023-07" db="EMBL/GenBank/DDBJ databases">
        <title>30 novel species of actinomycetes from the DSMZ collection.</title>
        <authorList>
            <person name="Nouioui I."/>
        </authorList>
    </citation>
    <scope>NUCLEOTIDE SEQUENCE [LARGE SCALE GENOMIC DNA]</scope>
    <source>
        <strain evidence="6">DSM 44399</strain>
    </source>
</reference>
<evidence type="ECO:0000313" key="5">
    <source>
        <dbReference type="EMBL" id="MDT0264310.1"/>
    </source>
</evidence>
<dbReference type="InterPro" id="IPR024706">
    <property type="entry name" value="Peroxiredoxin_AhpC-typ"/>
</dbReference>
<dbReference type="InterPro" id="IPR050217">
    <property type="entry name" value="Peroxiredoxin"/>
</dbReference>
<protein>
    <submittedName>
        <fullName evidence="5">Peroxiredoxin</fullName>
    </submittedName>
</protein>
<dbReference type="PROSITE" id="PS51352">
    <property type="entry name" value="THIOREDOXIN_2"/>
    <property type="match status" value="1"/>
</dbReference>
<keyword evidence="2" id="KW-0560">Oxidoreductase</keyword>
<feature type="domain" description="Thioredoxin" evidence="4">
    <location>
        <begin position="10"/>
        <end position="161"/>
    </location>
</feature>
<dbReference type="PANTHER" id="PTHR10681:SF128">
    <property type="entry name" value="THIOREDOXIN-DEPENDENT PEROXIDE REDUCTASE, MITOCHONDRIAL"/>
    <property type="match status" value="1"/>
</dbReference>
<evidence type="ECO:0000313" key="6">
    <source>
        <dbReference type="Proteomes" id="UP001183176"/>
    </source>
</evidence>